<evidence type="ECO:0000313" key="1">
    <source>
        <dbReference type="EMBL" id="MCR0981802.1"/>
    </source>
</evidence>
<sequence>MATDTEIAAHLDISDRTVRELRTKGVFPAAARGKADLDAHRLAYIRHLREQAAGRRSDAADAEDLDLVQQRARLAKEQADRIAARNAQDRGELVPVSAVTLAVVGLIELSKSRLAKVPAIVAKADAGLRERVATAIEDAMEDLSATRVEALIGEDADGGEEPDEPTDV</sequence>
<dbReference type="Proteomes" id="UP001524642">
    <property type="component" value="Unassembled WGS sequence"/>
</dbReference>
<evidence type="ECO:0000313" key="2">
    <source>
        <dbReference type="Proteomes" id="UP001524642"/>
    </source>
</evidence>
<organism evidence="1 2">
    <name type="scientific">Roseomonas populi</name>
    <dbReference type="NCBI Taxonomy" id="3121582"/>
    <lineage>
        <taxon>Bacteria</taxon>
        <taxon>Pseudomonadati</taxon>
        <taxon>Pseudomonadota</taxon>
        <taxon>Alphaproteobacteria</taxon>
        <taxon>Acetobacterales</taxon>
        <taxon>Roseomonadaceae</taxon>
        <taxon>Roseomonas</taxon>
    </lineage>
</organism>
<comment type="caution">
    <text evidence="1">The sequence shown here is derived from an EMBL/GenBank/DDBJ whole genome shotgun (WGS) entry which is preliminary data.</text>
</comment>
<dbReference type="EMBL" id="JANJOU010000003">
    <property type="protein sequence ID" value="MCR0981802.1"/>
    <property type="molecule type" value="Genomic_DNA"/>
</dbReference>
<dbReference type="RefSeq" id="WP_257715464.1">
    <property type="nucleotide sequence ID" value="NZ_JANJOU010000003.1"/>
</dbReference>
<name>A0ABT1X131_9PROT</name>
<gene>
    <name evidence="1" type="ORF">NRP21_07045</name>
</gene>
<proteinExistence type="predicted"/>
<protein>
    <recommendedName>
        <fullName evidence="3">Terminase small subunit, Nu1</fullName>
    </recommendedName>
</protein>
<accession>A0ABT1X131</accession>
<reference evidence="1 2" key="1">
    <citation type="submission" date="2022-06" db="EMBL/GenBank/DDBJ databases">
        <title>Roseomonas CN29.</title>
        <authorList>
            <person name="Cheng Y."/>
            <person name="He X."/>
        </authorList>
    </citation>
    <scope>NUCLEOTIDE SEQUENCE [LARGE SCALE GENOMIC DNA]</scope>
    <source>
        <strain evidence="1 2">CN29</strain>
    </source>
</reference>
<keyword evidence="2" id="KW-1185">Reference proteome</keyword>
<evidence type="ECO:0008006" key="3">
    <source>
        <dbReference type="Google" id="ProtNLM"/>
    </source>
</evidence>